<keyword evidence="3" id="KW-1185">Reference proteome</keyword>
<accession>A0A5B8YKR0</accession>
<feature type="chain" id="PRO_5023040452" evidence="1">
    <location>
        <begin position="21"/>
        <end position="127"/>
    </location>
</feature>
<dbReference type="RefSeq" id="WP_146829954.1">
    <property type="nucleotide sequence ID" value="NZ_CP042476.1"/>
</dbReference>
<feature type="signal peptide" evidence="1">
    <location>
        <begin position="1"/>
        <end position="20"/>
    </location>
</feature>
<dbReference type="OrthoDB" id="826619at2"/>
<dbReference type="PANTHER" id="PTHR37833">
    <property type="entry name" value="LIPOPROTEIN-RELATED"/>
    <property type="match status" value="1"/>
</dbReference>
<gene>
    <name evidence="2" type="ORF">FK178_00430</name>
</gene>
<protein>
    <submittedName>
        <fullName evidence="2">DUF1573 domain-containing protein</fullName>
    </submittedName>
</protein>
<evidence type="ECO:0000313" key="2">
    <source>
        <dbReference type="EMBL" id="QED36289.1"/>
    </source>
</evidence>
<evidence type="ECO:0000256" key="1">
    <source>
        <dbReference type="SAM" id="SignalP"/>
    </source>
</evidence>
<dbReference type="KEGG" id="anp:FK178_00430"/>
<dbReference type="PANTHER" id="PTHR37833:SF1">
    <property type="entry name" value="SIGNAL PEPTIDE PROTEIN"/>
    <property type="match status" value="1"/>
</dbReference>
<dbReference type="AlphaFoldDB" id="A0A5B8YKR0"/>
<dbReference type="Pfam" id="PF07610">
    <property type="entry name" value="DUF1573"/>
    <property type="match status" value="1"/>
</dbReference>
<organism evidence="2 3">
    <name type="scientific">Antarcticibacterium arcticum</name>
    <dbReference type="NCBI Taxonomy" id="2585771"/>
    <lineage>
        <taxon>Bacteria</taxon>
        <taxon>Pseudomonadati</taxon>
        <taxon>Bacteroidota</taxon>
        <taxon>Flavobacteriia</taxon>
        <taxon>Flavobacteriales</taxon>
        <taxon>Flavobacteriaceae</taxon>
        <taxon>Antarcticibacterium</taxon>
    </lineage>
</organism>
<dbReference type="EMBL" id="CP042476">
    <property type="protein sequence ID" value="QED36289.1"/>
    <property type="molecule type" value="Genomic_DNA"/>
</dbReference>
<name>A0A5B8YKR0_9FLAO</name>
<keyword evidence="1" id="KW-0732">Signal</keyword>
<sequence length="127" mass="13712">MKRVVTFLIVVLAGISTMTAQNTPKFQFKAETIDYGDIKKGSDGTRVFEFENIGNAPLIIENVYSSCGCAVPSWTKSPIAPGGKGEIVVKYNTDIVGPIRRTISIYSNADEATKAIKIKGKVLDPDA</sequence>
<dbReference type="InterPro" id="IPR013783">
    <property type="entry name" value="Ig-like_fold"/>
</dbReference>
<dbReference type="Proteomes" id="UP000321954">
    <property type="component" value="Chromosome"/>
</dbReference>
<dbReference type="Gene3D" id="2.60.40.10">
    <property type="entry name" value="Immunoglobulins"/>
    <property type="match status" value="1"/>
</dbReference>
<proteinExistence type="predicted"/>
<evidence type="ECO:0000313" key="3">
    <source>
        <dbReference type="Proteomes" id="UP000321954"/>
    </source>
</evidence>
<reference evidence="2 3" key="1">
    <citation type="submission" date="2019-08" db="EMBL/GenBank/DDBJ databases">
        <title>Antarcticibacterium arcticum sp. nov., a bacterium isolated from marine sediment of the Canadian Beaufort Sea.</title>
        <authorList>
            <person name="Lee Y.M."/>
            <person name="Baek K."/>
            <person name="Lee D.-H."/>
            <person name="Shin S.C."/>
            <person name="Jin Y.K."/>
            <person name="Park Y."/>
        </authorList>
    </citation>
    <scope>NUCLEOTIDE SEQUENCE [LARGE SCALE GENOMIC DNA]</scope>
    <source>
        <strain evidence="2 3">PAMC 28998</strain>
    </source>
</reference>
<dbReference type="InterPro" id="IPR011467">
    <property type="entry name" value="DUF1573"/>
</dbReference>